<dbReference type="InterPro" id="IPR036721">
    <property type="entry name" value="RCK_C_sf"/>
</dbReference>
<dbReference type="PROSITE" id="PS51201">
    <property type="entry name" value="RCK_N"/>
    <property type="match status" value="1"/>
</dbReference>
<keyword evidence="7 8" id="KW-0472">Membrane</keyword>
<protein>
    <submittedName>
        <fullName evidence="11">Cation:proton antiporter</fullName>
    </submittedName>
</protein>
<dbReference type="PANTHER" id="PTHR42751">
    <property type="entry name" value="SODIUM/HYDROGEN EXCHANGER FAMILY/TRKA DOMAIN PROTEIN"/>
    <property type="match status" value="1"/>
</dbReference>
<dbReference type="InterPro" id="IPR006153">
    <property type="entry name" value="Cation/H_exchanger_TM"/>
</dbReference>
<evidence type="ECO:0000256" key="6">
    <source>
        <dbReference type="ARBA" id="ARBA00022989"/>
    </source>
</evidence>
<dbReference type="SUPFAM" id="SSF116726">
    <property type="entry name" value="TrkA C-terminal domain-like"/>
    <property type="match status" value="1"/>
</dbReference>
<evidence type="ECO:0000259" key="10">
    <source>
        <dbReference type="PROSITE" id="PS51202"/>
    </source>
</evidence>
<keyword evidence="6 8" id="KW-1133">Transmembrane helix</keyword>
<dbReference type="SUPFAM" id="SSF51735">
    <property type="entry name" value="NAD(P)-binding Rossmann-fold domains"/>
    <property type="match status" value="1"/>
</dbReference>
<sequence>MHIEIPVLRDIVLLLLASLPIVFVCGRLRLPTIIGYMLTGVVIGPSGLGVIGDVHAVETLAEIGVVLLLFTIGLEFSLEKLLAMQRVVFLGGGMQVGVTIVAAMLLAHWGVGLAWPSAIFVGFLVALSSTAIVLKTYVDRAESDTPHGRMAIGILLFQDLCIVPMMLFLPLLSGQRTANLWYILKTLGLAAGSVLLIMLLARRVFPFLLQWLVTLRSREVFVSFAVLACLGTAWLTSQAGLSLALGAFIAGVVLSESEYSHQIVADILPFRDIFNGIFFVSIGMLLSLEVLTTTWPVVLGLVALIVVGKTLLAFAAVKALGRTPRVALMAALGIAQIGEFSFVLLKVGAEAGLLEGAAYQTFLAASILTMLATPFLIGLAPALGYQAGRWTGIADTPDAGAAELPPVSGHVIIAGYGLNGRNLARVLRAAGIPYRIIELNIESIRAGRKQGEPILYGDGTRREVLHAARIEAARVLVVAISDATATRRIAALAREMNPNLHIIVRTRFVSEMNGLYALGVQQVIPEEFETSLEIFARVLREYGLSRQYIQQQVEMIRREGYRLLDADCPERTTLITELATVIENATTLALRLPSEGLAIGQSLRKLALRPTFGVTVVAVQRGAETTVNPDADFVLEAGDVLVLLGRPEKLESATAYLTGQASLVEGERVP</sequence>
<dbReference type="PROSITE" id="PS51202">
    <property type="entry name" value="RCK_C"/>
    <property type="match status" value="1"/>
</dbReference>
<keyword evidence="3" id="KW-0813">Transport</keyword>
<evidence type="ECO:0000313" key="12">
    <source>
        <dbReference type="Proteomes" id="UP000677668"/>
    </source>
</evidence>
<feature type="domain" description="RCK C-terminal" evidence="10">
    <location>
        <begin position="573"/>
        <end position="659"/>
    </location>
</feature>
<comment type="subcellular location">
    <subcellularLocation>
        <location evidence="1">Membrane</location>
        <topology evidence="1">Multi-pass membrane protein</topology>
    </subcellularLocation>
</comment>
<evidence type="ECO:0000313" key="11">
    <source>
        <dbReference type="EMBL" id="QUV93953.1"/>
    </source>
</evidence>
<dbReference type="InterPro" id="IPR036291">
    <property type="entry name" value="NAD(P)-bd_dom_sf"/>
</dbReference>
<feature type="transmembrane region" description="Helical" evidence="8">
    <location>
        <begin position="88"/>
        <end position="111"/>
    </location>
</feature>
<feature type="transmembrane region" description="Helical" evidence="8">
    <location>
        <begin position="57"/>
        <end position="76"/>
    </location>
</feature>
<evidence type="ECO:0000256" key="1">
    <source>
        <dbReference type="ARBA" id="ARBA00004141"/>
    </source>
</evidence>
<dbReference type="Pfam" id="PF02254">
    <property type="entry name" value="TrkA_N"/>
    <property type="match status" value="1"/>
</dbReference>
<evidence type="ECO:0000256" key="8">
    <source>
        <dbReference type="SAM" id="Phobius"/>
    </source>
</evidence>
<feature type="transmembrane region" description="Helical" evidence="8">
    <location>
        <begin position="117"/>
        <end position="138"/>
    </location>
</feature>
<dbReference type="RefSeq" id="WP_211422282.1">
    <property type="nucleotide sequence ID" value="NZ_CP072642.1"/>
</dbReference>
<evidence type="ECO:0000259" key="9">
    <source>
        <dbReference type="PROSITE" id="PS51201"/>
    </source>
</evidence>
<evidence type="ECO:0000256" key="4">
    <source>
        <dbReference type="ARBA" id="ARBA00022538"/>
    </source>
</evidence>
<feature type="transmembrane region" description="Helical" evidence="8">
    <location>
        <begin position="33"/>
        <end position="51"/>
    </location>
</feature>
<evidence type="ECO:0000256" key="3">
    <source>
        <dbReference type="ARBA" id="ARBA00022448"/>
    </source>
</evidence>
<keyword evidence="5 8" id="KW-0812">Transmembrane</keyword>
<comment type="similarity">
    <text evidence="2">Belongs to the monovalent cation:proton antiporter 2 (CPA2) transporter (TC 2.A.37) family.</text>
</comment>
<feature type="transmembrane region" description="Helical" evidence="8">
    <location>
        <begin position="220"/>
        <end position="237"/>
    </location>
</feature>
<dbReference type="InterPro" id="IPR006037">
    <property type="entry name" value="RCK_C"/>
</dbReference>
<dbReference type="Pfam" id="PF02080">
    <property type="entry name" value="TrkA_C"/>
    <property type="match status" value="1"/>
</dbReference>
<name>A0ABX8AZ28_9BACT</name>
<dbReference type="InterPro" id="IPR003148">
    <property type="entry name" value="RCK_N"/>
</dbReference>
<keyword evidence="4" id="KW-0406">Ion transport</keyword>
<dbReference type="Gene3D" id="3.30.70.1450">
    <property type="entry name" value="Regulator of K+ conductance, C-terminal domain"/>
    <property type="match status" value="1"/>
</dbReference>
<keyword evidence="4" id="KW-0633">Potassium transport</keyword>
<dbReference type="Pfam" id="PF00999">
    <property type="entry name" value="Na_H_Exchanger"/>
    <property type="match status" value="1"/>
</dbReference>
<evidence type="ECO:0000256" key="2">
    <source>
        <dbReference type="ARBA" id="ARBA00005551"/>
    </source>
</evidence>
<keyword evidence="4" id="KW-0630">Potassium</keyword>
<feature type="transmembrane region" description="Helical" evidence="8">
    <location>
        <begin position="273"/>
        <end position="291"/>
    </location>
</feature>
<dbReference type="Proteomes" id="UP000677668">
    <property type="component" value="Chromosome 1"/>
</dbReference>
<evidence type="ECO:0000256" key="7">
    <source>
        <dbReference type="ARBA" id="ARBA00023136"/>
    </source>
</evidence>
<feature type="transmembrane region" description="Helical" evidence="8">
    <location>
        <begin position="150"/>
        <end position="173"/>
    </location>
</feature>
<feature type="domain" description="RCK N-terminal" evidence="9">
    <location>
        <begin position="408"/>
        <end position="524"/>
    </location>
</feature>
<dbReference type="Gene3D" id="3.40.50.720">
    <property type="entry name" value="NAD(P)-binding Rossmann-like Domain"/>
    <property type="match status" value="1"/>
</dbReference>
<gene>
    <name evidence="11" type="ORF">J8C05_00345</name>
</gene>
<feature type="transmembrane region" description="Helical" evidence="8">
    <location>
        <begin position="326"/>
        <end position="345"/>
    </location>
</feature>
<dbReference type="EMBL" id="CP072642">
    <property type="protein sequence ID" value="QUV93953.1"/>
    <property type="molecule type" value="Genomic_DNA"/>
</dbReference>
<reference evidence="11 12" key="1">
    <citation type="submission" date="2021-03" db="EMBL/GenBank/DDBJ databases">
        <title>Genomic and phenotypic characterization of Chloracidobacterium isolates provides evidence for multiple species.</title>
        <authorList>
            <person name="Saini M.K."/>
            <person name="Costas A.M.G."/>
            <person name="Tank M."/>
            <person name="Bryant D.A."/>
        </authorList>
    </citation>
    <scope>NUCLEOTIDE SEQUENCE [LARGE SCALE GENOMIC DNA]</scope>
    <source>
        <strain evidence="11 12">N</strain>
    </source>
</reference>
<proteinExistence type="inferred from homology"/>
<feature type="transmembrane region" description="Helical" evidence="8">
    <location>
        <begin position="357"/>
        <end position="380"/>
    </location>
</feature>
<feature type="transmembrane region" description="Helical" evidence="8">
    <location>
        <begin position="297"/>
        <end position="317"/>
    </location>
</feature>
<dbReference type="Gene3D" id="1.20.1530.20">
    <property type="match status" value="1"/>
</dbReference>
<feature type="transmembrane region" description="Helical" evidence="8">
    <location>
        <begin position="6"/>
        <end position="26"/>
    </location>
</feature>
<evidence type="ECO:0000256" key="5">
    <source>
        <dbReference type="ARBA" id="ARBA00022692"/>
    </source>
</evidence>
<organism evidence="11 12">
    <name type="scientific">Chloracidobacterium sp. N</name>
    <dbReference type="NCBI Taxonomy" id="2821540"/>
    <lineage>
        <taxon>Bacteria</taxon>
        <taxon>Pseudomonadati</taxon>
        <taxon>Acidobacteriota</taxon>
        <taxon>Terriglobia</taxon>
        <taxon>Terriglobales</taxon>
        <taxon>Acidobacteriaceae</taxon>
        <taxon>Chloracidobacterium</taxon>
        <taxon>Chloracidobacterium aggregatum</taxon>
    </lineage>
</organism>
<keyword evidence="12" id="KW-1185">Reference proteome</keyword>
<accession>A0ABX8AZ28</accession>
<dbReference type="InterPro" id="IPR038770">
    <property type="entry name" value="Na+/solute_symporter_sf"/>
</dbReference>
<feature type="transmembrane region" description="Helical" evidence="8">
    <location>
        <begin position="179"/>
        <end position="200"/>
    </location>
</feature>
<dbReference type="PANTHER" id="PTHR42751:SF3">
    <property type="entry name" value="SODIUM_GLUTAMATE SYMPORTER"/>
    <property type="match status" value="1"/>
</dbReference>